<name>A0AA49GEH6_9BACT</name>
<dbReference type="Proteomes" id="UP001244443">
    <property type="component" value="Chromosome"/>
</dbReference>
<dbReference type="RefSeq" id="WP_302100647.1">
    <property type="nucleotide sequence ID" value="NZ_CP129970.2"/>
</dbReference>
<dbReference type="AlphaFoldDB" id="A0AA49GEH6"/>
<evidence type="ECO:0000313" key="3">
    <source>
        <dbReference type="Proteomes" id="UP001244443"/>
    </source>
</evidence>
<feature type="transmembrane region" description="Helical" evidence="1">
    <location>
        <begin position="154"/>
        <end position="176"/>
    </location>
</feature>
<keyword evidence="1" id="KW-0812">Transmembrane</keyword>
<feature type="transmembrane region" description="Helical" evidence="1">
    <location>
        <begin position="7"/>
        <end position="25"/>
    </location>
</feature>
<feature type="transmembrane region" description="Helical" evidence="1">
    <location>
        <begin position="182"/>
        <end position="199"/>
    </location>
</feature>
<accession>A0AA49GEH6</accession>
<sequence length="209" mass="24065">MIKKYLPYFPIFGLAIYLVVFTLAASDYPGGSQNHAIYEGYSFFHNFLCDVMNPVTEGGLVNEARGLAIVSHLILSLTMIIFFYILPDIFHWENRKTQLIRVFGVLTMTAFIFMYTSYHDAIVVVTALFGSVALIPFFIELTKYSNKGFKKLAYACYLLSFVVFVIFVTKIGFYYLPFLQKIVFFLDAWWVIWVSVIVINKQTLVAERA</sequence>
<feature type="transmembrane region" description="Helical" evidence="1">
    <location>
        <begin position="66"/>
        <end position="86"/>
    </location>
</feature>
<evidence type="ECO:0008006" key="4">
    <source>
        <dbReference type="Google" id="ProtNLM"/>
    </source>
</evidence>
<keyword evidence="3" id="KW-1185">Reference proteome</keyword>
<feature type="transmembrane region" description="Helical" evidence="1">
    <location>
        <begin position="98"/>
        <end position="115"/>
    </location>
</feature>
<organism evidence="2 3">
    <name type="scientific">Marivirga arenosa</name>
    <dbReference type="NCBI Taxonomy" id="3059076"/>
    <lineage>
        <taxon>Bacteria</taxon>
        <taxon>Pseudomonadati</taxon>
        <taxon>Bacteroidota</taxon>
        <taxon>Cytophagia</taxon>
        <taxon>Cytophagales</taxon>
        <taxon>Marivirgaceae</taxon>
        <taxon>Marivirga</taxon>
    </lineage>
</organism>
<keyword evidence="1" id="KW-0472">Membrane</keyword>
<reference evidence="2" key="1">
    <citation type="submission" date="2023-08" db="EMBL/GenBank/DDBJ databases">
        <title>Comparative genomics and taxonomic characterization of three novel marine species of genus Marivirga.</title>
        <authorList>
            <person name="Muhammad N."/>
            <person name="Kim S.-G."/>
        </authorList>
    </citation>
    <scope>NUCLEOTIDE SEQUENCE [LARGE SCALE GENOMIC DNA]</scope>
    <source>
        <strain evidence="2">ABR2-2</strain>
    </source>
</reference>
<proteinExistence type="predicted"/>
<dbReference type="EMBL" id="CP129970">
    <property type="protein sequence ID" value="WKK84311.1"/>
    <property type="molecule type" value="Genomic_DNA"/>
</dbReference>
<protein>
    <recommendedName>
        <fullName evidence="4">DUF998 domain-containing protein</fullName>
    </recommendedName>
</protein>
<evidence type="ECO:0000313" key="2">
    <source>
        <dbReference type="EMBL" id="WKK84311.1"/>
    </source>
</evidence>
<feature type="transmembrane region" description="Helical" evidence="1">
    <location>
        <begin position="121"/>
        <end position="142"/>
    </location>
</feature>
<evidence type="ECO:0000256" key="1">
    <source>
        <dbReference type="SAM" id="Phobius"/>
    </source>
</evidence>
<gene>
    <name evidence="2" type="ORF">QYS48_19300</name>
</gene>
<keyword evidence="1" id="KW-1133">Transmembrane helix</keyword>